<accession>A0ABQ8TVG6</accession>
<proteinExistence type="predicted"/>
<dbReference type="InterPro" id="IPR036397">
    <property type="entry name" value="RNaseH_sf"/>
</dbReference>
<evidence type="ECO:0008006" key="3">
    <source>
        <dbReference type="Google" id="ProtNLM"/>
    </source>
</evidence>
<dbReference type="Gene3D" id="3.30.420.10">
    <property type="entry name" value="Ribonuclease H-like superfamily/Ribonuclease H"/>
    <property type="match status" value="1"/>
</dbReference>
<keyword evidence="2" id="KW-1185">Reference proteome</keyword>
<name>A0ABQ8TVG6_PERAM</name>
<organism evidence="1 2">
    <name type="scientific">Periplaneta americana</name>
    <name type="common">American cockroach</name>
    <name type="synonym">Blatta americana</name>
    <dbReference type="NCBI Taxonomy" id="6978"/>
    <lineage>
        <taxon>Eukaryota</taxon>
        <taxon>Metazoa</taxon>
        <taxon>Ecdysozoa</taxon>
        <taxon>Arthropoda</taxon>
        <taxon>Hexapoda</taxon>
        <taxon>Insecta</taxon>
        <taxon>Pterygota</taxon>
        <taxon>Neoptera</taxon>
        <taxon>Polyneoptera</taxon>
        <taxon>Dictyoptera</taxon>
        <taxon>Blattodea</taxon>
        <taxon>Blattoidea</taxon>
        <taxon>Blattidae</taxon>
        <taxon>Blattinae</taxon>
        <taxon>Periplaneta</taxon>
    </lineage>
</organism>
<dbReference type="Proteomes" id="UP001148838">
    <property type="component" value="Unassembled WGS sequence"/>
</dbReference>
<sequence>MARGRSAQECFQGLREACGDAALPYRTVARWVKAFREGLVAPVPKGRRKTRTAGTSTILTRYDPCDYDLFTKVKEPLRGTRYNTGDELIRALGRSIRNINKDGRADGVRHLPNIWQKSKQASLVYRSSTRVCVRICVSIRRPEFECSGPQLGTFRVVDRSWRDPNASLEDLLYTVKHQVLLTTCDYLFFFSVIETLEPSSFYTLTIYTFTLDFEPRQQLCNIACSSALERL</sequence>
<dbReference type="EMBL" id="JAJSOF020000001">
    <property type="protein sequence ID" value="KAJ4450669.1"/>
    <property type="molecule type" value="Genomic_DNA"/>
</dbReference>
<gene>
    <name evidence="1" type="ORF">ANN_02098</name>
</gene>
<evidence type="ECO:0000313" key="2">
    <source>
        <dbReference type="Proteomes" id="UP001148838"/>
    </source>
</evidence>
<protein>
    <recommendedName>
        <fullName evidence="3">Mos1 transposase HTH domain-containing protein</fullName>
    </recommendedName>
</protein>
<reference evidence="1 2" key="1">
    <citation type="journal article" date="2022" name="Allergy">
        <title>Genome assembly and annotation of Periplaneta americana reveal a comprehensive cockroach allergen profile.</title>
        <authorList>
            <person name="Wang L."/>
            <person name="Xiong Q."/>
            <person name="Saelim N."/>
            <person name="Wang L."/>
            <person name="Nong W."/>
            <person name="Wan A.T."/>
            <person name="Shi M."/>
            <person name="Liu X."/>
            <person name="Cao Q."/>
            <person name="Hui J.H.L."/>
            <person name="Sookrung N."/>
            <person name="Leung T.F."/>
            <person name="Tungtrongchitr A."/>
            <person name="Tsui S.K.W."/>
        </authorList>
    </citation>
    <scope>NUCLEOTIDE SEQUENCE [LARGE SCALE GENOMIC DNA]</scope>
    <source>
        <strain evidence="1">PWHHKU_190912</strain>
    </source>
</reference>
<comment type="caution">
    <text evidence="1">The sequence shown here is derived from an EMBL/GenBank/DDBJ whole genome shotgun (WGS) entry which is preliminary data.</text>
</comment>
<evidence type="ECO:0000313" key="1">
    <source>
        <dbReference type="EMBL" id="KAJ4450669.1"/>
    </source>
</evidence>